<feature type="repeat" description="Filamin" evidence="1">
    <location>
        <begin position="252"/>
        <end position="312"/>
    </location>
</feature>
<dbReference type="InterPro" id="IPR017868">
    <property type="entry name" value="Filamin/ABP280_repeat-like"/>
</dbReference>
<sequence length="958" mass="105289">MTAQTLELFLHLHDAGGSLYDASRAEAVHSLEQPVPALPLSVVTPSPKFSVKFVKVWSNAGIATRDPFSVWRVALPRGHVRFGDTIVAGTSQPKFGILMAPDSPAFRHPRGYELVLRIQKGIKSLWIWRPIPPDPMFVALGYVATTTAFEPSVRVVHTAHAHVVTAIEVAAPPIWTDEFESEYSTVSLHRVSLTGLLTLNRRSLEAQYWGTHVMPPKVYTINENAVLHYISPEHNYVPGASSLAGMRRSVSMEATLVRPSGRRTRLPLERVYDTLAVYSLRVDLPSDEIGPALLEIKVDGVHIARSPFVVYVHDVSPVNTTLVLKDGETGEPVSWELADMDDFTGSPISDLLRTPQLVAGKLYQADVMLRAKDGRVPMLRYEAWCPLTLAIGPRVVVHSKKWHESSKVEILFTPLGNSPLERDFPVINVAFRGCPGQVSQYWARGEVFSFCVVDPGVHFGLIRVRELMASREQHLLDQIVALARQQAPRNPHVALAAAMEEGHTMVPSGLLRGRLKPELASSLGRTATELSAASLVDLFRMSDAIERPSPQMFNVTVASALASLGRTRRRNGPARDDDLYESNSSVSRLQGRALPVVQDEGNHLCATTLSVLPPALSVQRCGTQASRGDDIDTAWSVGNSAMASMDAALASWTQAQWMSQPLGRLPQSAVDSPTNSVVIKSEFLAVRRPSRASSTVSKMTGDDGRDDYRDGLFESVSASSIVTEQSLARPAMPATRSSQLMRKVFVLDVSESMQGLQTIRKSSSQKVQVRRAEMARADLLAELDKLPLDAQFEVLKFGNKVIPLFHGLQSVRSSRISRARKFVLSANTPDEINTLAPNSNMYLGLETAFVHPQYGNATHVVLYTDGEPELRAGGTSTPMCSYPVEVRALKEEIVAPSTKELFFNGRSVIVEIRLYAPQKASVPWMEEFIAGTSPESCVRVIGPIIENELHPPRDFANI</sequence>
<dbReference type="Proteomes" id="UP000054408">
    <property type="component" value="Unassembled WGS sequence"/>
</dbReference>
<dbReference type="EMBL" id="GL349459">
    <property type="protein sequence ID" value="KNC50046.1"/>
    <property type="molecule type" value="Genomic_DNA"/>
</dbReference>
<name>A0A0L0DD66_THETB</name>
<evidence type="ECO:0000256" key="1">
    <source>
        <dbReference type="PROSITE-ProRule" id="PRU00087"/>
    </source>
</evidence>
<accession>A0A0L0DD66</accession>
<dbReference type="GeneID" id="25565134"/>
<dbReference type="PANTHER" id="PTHR48219">
    <property type="entry name" value="VACUOLAR PROTEIN SORTING-ASSOCIATED PROTEIN 62-RELATED"/>
    <property type="match status" value="1"/>
</dbReference>
<evidence type="ECO:0000313" key="3">
    <source>
        <dbReference type="EMBL" id="KNC50046.1"/>
    </source>
</evidence>
<dbReference type="InterPro" id="IPR036465">
    <property type="entry name" value="vWFA_dom_sf"/>
</dbReference>
<evidence type="ECO:0000313" key="4">
    <source>
        <dbReference type="Proteomes" id="UP000054408"/>
    </source>
</evidence>
<organism evidence="3 4">
    <name type="scientific">Thecamonas trahens ATCC 50062</name>
    <dbReference type="NCBI Taxonomy" id="461836"/>
    <lineage>
        <taxon>Eukaryota</taxon>
        <taxon>Apusozoa</taxon>
        <taxon>Apusomonadida</taxon>
        <taxon>Apusomonadidae</taxon>
        <taxon>Thecamonas</taxon>
    </lineage>
</organism>
<dbReference type="PROSITE" id="PS50194">
    <property type="entry name" value="FILAMIN_REPEAT"/>
    <property type="match status" value="1"/>
</dbReference>
<dbReference type="Gene3D" id="3.40.50.410">
    <property type="entry name" value="von Willebrand factor, type A domain"/>
    <property type="match status" value="1"/>
</dbReference>
<proteinExistence type="predicted"/>
<reference evidence="3 4" key="1">
    <citation type="submission" date="2010-05" db="EMBL/GenBank/DDBJ databases">
        <title>The Genome Sequence of Thecamonas trahens ATCC 50062.</title>
        <authorList>
            <consortium name="The Broad Institute Genome Sequencing Platform"/>
            <person name="Russ C."/>
            <person name="Cuomo C."/>
            <person name="Shea T."/>
            <person name="Young S.K."/>
            <person name="Zeng Q."/>
            <person name="Koehrsen M."/>
            <person name="Haas B."/>
            <person name="Borodovsky M."/>
            <person name="Guigo R."/>
            <person name="Alvarado L."/>
            <person name="Berlin A."/>
            <person name="Bochicchio J."/>
            <person name="Borenstein D."/>
            <person name="Chapman S."/>
            <person name="Chen Z."/>
            <person name="Freedman E."/>
            <person name="Gellesch M."/>
            <person name="Goldberg J."/>
            <person name="Griggs A."/>
            <person name="Gujja S."/>
            <person name="Heilman E."/>
            <person name="Heiman D."/>
            <person name="Hepburn T."/>
            <person name="Howarth C."/>
            <person name="Jen D."/>
            <person name="Larson L."/>
            <person name="Mehta T."/>
            <person name="Park D."/>
            <person name="Pearson M."/>
            <person name="Roberts A."/>
            <person name="Saif S."/>
            <person name="Shenoy N."/>
            <person name="Sisk P."/>
            <person name="Stolte C."/>
            <person name="Sykes S."/>
            <person name="Thomson T."/>
            <person name="Walk T."/>
            <person name="White J."/>
            <person name="Yandava C."/>
            <person name="Burger G."/>
            <person name="Gray M.W."/>
            <person name="Holland P.W.H."/>
            <person name="King N."/>
            <person name="Lang F.B.F."/>
            <person name="Roger A.J."/>
            <person name="Ruiz-Trillo I."/>
            <person name="Lander E."/>
            <person name="Nusbaum C."/>
        </authorList>
    </citation>
    <scope>NUCLEOTIDE SEQUENCE [LARGE SCALE GENOMIC DNA]</scope>
    <source>
        <strain evidence="3 4">ATCC 50062</strain>
    </source>
</reference>
<dbReference type="AlphaFoldDB" id="A0A0L0DD66"/>
<protein>
    <recommendedName>
        <fullName evidence="5">VWFA domain-containing protein</fullName>
    </recommendedName>
</protein>
<evidence type="ECO:0000256" key="2">
    <source>
        <dbReference type="SAM" id="MobiDB-lite"/>
    </source>
</evidence>
<dbReference type="SUPFAM" id="SSF53300">
    <property type="entry name" value="vWA-like"/>
    <property type="match status" value="1"/>
</dbReference>
<dbReference type="RefSeq" id="XP_013757212.1">
    <property type="nucleotide sequence ID" value="XM_013901758.1"/>
</dbReference>
<keyword evidence="4" id="KW-1185">Reference proteome</keyword>
<dbReference type="PANTHER" id="PTHR48219:SF1">
    <property type="entry name" value="VACUOLAR PROTEIN SORTING-ASSOCIATED PROTEIN 62"/>
    <property type="match status" value="1"/>
</dbReference>
<evidence type="ECO:0008006" key="5">
    <source>
        <dbReference type="Google" id="ProtNLM"/>
    </source>
</evidence>
<feature type="region of interest" description="Disordered" evidence="2">
    <location>
        <begin position="567"/>
        <end position="586"/>
    </location>
</feature>
<gene>
    <name evidence="3" type="ORF">AMSG_05807</name>
</gene>